<accession>A0A3G5A3T0</accession>
<evidence type="ECO:0000313" key="2">
    <source>
        <dbReference type="EMBL" id="AYV81867.1"/>
    </source>
</evidence>
<sequence length="147" mass="16831">MSSKTSSKTKKEAVSKMITTTEEQLINCDTEAIMEIPEKTFMGLVNEAAHYQDLAVEYEAECHVKQQKIEVAKGAIGKNNLKLRECENELEVVKMKLAKYENRKIKDMGDVMTHYGQNKQTGSERVRKLIDSKQAEVEEFKNMIKNL</sequence>
<dbReference type="EMBL" id="MK072313">
    <property type="protein sequence ID" value="AYV81867.1"/>
    <property type="molecule type" value="Genomic_DNA"/>
</dbReference>
<evidence type="ECO:0000256" key="1">
    <source>
        <dbReference type="SAM" id="Coils"/>
    </source>
</evidence>
<keyword evidence="1" id="KW-0175">Coiled coil</keyword>
<organism evidence="2">
    <name type="scientific">Harvfovirus sp</name>
    <dbReference type="NCBI Taxonomy" id="2487768"/>
    <lineage>
        <taxon>Viruses</taxon>
        <taxon>Varidnaviria</taxon>
        <taxon>Bamfordvirae</taxon>
        <taxon>Nucleocytoviricota</taxon>
        <taxon>Megaviricetes</taxon>
        <taxon>Imitervirales</taxon>
        <taxon>Mimiviridae</taxon>
        <taxon>Klosneuvirinae</taxon>
    </lineage>
</organism>
<reference evidence="2" key="1">
    <citation type="submission" date="2018-10" db="EMBL/GenBank/DDBJ databases">
        <title>Hidden diversity of soil giant viruses.</title>
        <authorList>
            <person name="Schulz F."/>
            <person name="Alteio L."/>
            <person name="Goudeau D."/>
            <person name="Ryan E.M."/>
            <person name="Malmstrom R.R."/>
            <person name="Blanchard J."/>
            <person name="Woyke T."/>
        </authorList>
    </citation>
    <scope>NUCLEOTIDE SEQUENCE</scope>
    <source>
        <strain evidence="2">HAV1</strain>
    </source>
</reference>
<feature type="coiled-coil region" evidence="1">
    <location>
        <begin position="83"/>
        <end position="143"/>
    </location>
</feature>
<name>A0A3G5A3T0_9VIRU</name>
<protein>
    <submittedName>
        <fullName evidence="2">Uncharacterized protein</fullName>
    </submittedName>
</protein>
<gene>
    <name evidence="2" type="ORF">Harvfovirus71_2</name>
</gene>
<proteinExistence type="predicted"/>